<organism evidence="3 4">
    <name type="scientific">Trichomonascus ciferrii</name>
    <dbReference type="NCBI Taxonomy" id="44093"/>
    <lineage>
        <taxon>Eukaryota</taxon>
        <taxon>Fungi</taxon>
        <taxon>Dikarya</taxon>
        <taxon>Ascomycota</taxon>
        <taxon>Saccharomycotina</taxon>
        <taxon>Dipodascomycetes</taxon>
        <taxon>Dipodascales</taxon>
        <taxon>Trichomonascaceae</taxon>
        <taxon>Trichomonascus</taxon>
        <taxon>Trichomonascus ciferrii complex</taxon>
    </lineage>
</organism>
<dbReference type="NCBIfam" id="TIGR00976">
    <property type="entry name" value="CocE_NonD"/>
    <property type="match status" value="1"/>
</dbReference>
<dbReference type="SUPFAM" id="SSF53474">
    <property type="entry name" value="alpha/beta-Hydrolases"/>
    <property type="match status" value="1"/>
</dbReference>
<dbReference type="Gene3D" id="1.10.3020.10">
    <property type="entry name" value="alpha-amino acid ester hydrolase ( Helical cap domain)"/>
    <property type="match status" value="1"/>
</dbReference>
<dbReference type="InterPro" id="IPR050585">
    <property type="entry name" value="Xaa-Pro_dipeptidyl-ppase/CocE"/>
</dbReference>
<evidence type="ECO:0000313" key="4">
    <source>
        <dbReference type="Proteomes" id="UP000761534"/>
    </source>
</evidence>
<accession>A0A642V3Z1</accession>
<sequence length="603" mass="68609">MHTIQAEVITRDGIKLATDVYLPDGEKESYPVILERTPYGKTRPSSCEVHCGEQWSREGVANYFVQRGYVVVYQDCRGRYDSTGVFVKYLSEPNDGYDTLQWIARQEWCNGNIGTMGLSYSAHTQMATACLTPPLDELKCMVLDSGGFSNSYQGGVRQGGAFELKQVTWAIQQSRPDLSDQEVQAWFDKLPWKRGNSPLTPKPEYEDYLFDLWERELFDDYWKQMGIYAIGFYDNIKKPLPTVIMSSWYDAYVRTTLDNYAEFTRREQDVEFIMGPWLHACRHQPYAGDVHFGENALIEAFSDNWLKVRLNWFDKHLKKLNTTVQEGDGHYPVKLFLMGGGSGRRRPSDNRLDHGGIWIKAKEFPIANTRFVNYYLQVGNALSPNTDTKPESITYSYNPLSPTPTIGGSITTGELVFKNGAFDQREDEEFYGCQEGSTRPLSEREDVLMFQTTPLESQVNVIGEIKVHLTVSSDCPDTDFTAKLIDVYPPSEHYPEGYCMNLLDGIFRAKFHKSFESTNLLQPDKQYEITIDLTATANTFAPGHRIRLDISSSNFPRFDVNPNTGEAPAKAIGRRIAQNTIYIGTSTSYITLPIVPTESLYQL</sequence>
<proteinExistence type="predicted"/>
<keyword evidence="1" id="KW-0378">Hydrolase</keyword>
<protein>
    <recommendedName>
        <fullName evidence="2">Xaa-Pro dipeptidyl-peptidase C-terminal domain-containing protein</fullName>
    </recommendedName>
</protein>
<dbReference type="Proteomes" id="UP000761534">
    <property type="component" value="Unassembled WGS sequence"/>
</dbReference>
<keyword evidence="4" id="KW-1185">Reference proteome</keyword>
<dbReference type="PANTHER" id="PTHR43056:SF10">
    <property type="entry name" value="COCE_NOND FAMILY, PUTATIVE (AFU_ORTHOLOGUE AFUA_7G00600)-RELATED"/>
    <property type="match status" value="1"/>
</dbReference>
<name>A0A642V3Z1_9ASCO</name>
<dbReference type="Gene3D" id="2.60.120.260">
    <property type="entry name" value="Galactose-binding domain-like"/>
    <property type="match status" value="1"/>
</dbReference>
<evidence type="ECO:0000256" key="1">
    <source>
        <dbReference type="ARBA" id="ARBA00022801"/>
    </source>
</evidence>
<dbReference type="Pfam" id="PF08530">
    <property type="entry name" value="PepX_C"/>
    <property type="match status" value="1"/>
</dbReference>
<feature type="domain" description="Xaa-Pro dipeptidyl-peptidase C-terminal" evidence="2">
    <location>
        <begin position="310"/>
        <end position="591"/>
    </location>
</feature>
<dbReference type="SMART" id="SM00939">
    <property type="entry name" value="PepX_C"/>
    <property type="match status" value="1"/>
</dbReference>
<dbReference type="InterPro" id="IPR000383">
    <property type="entry name" value="Xaa-Pro-like_dom"/>
</dbReference>
<comment type="caution">
    <text evidence="3">The sequence shown here is derived from an EMBL/GenBank/DDBJ whole genome shotgun (WGS) entry which is preliminary data.</text>
</comment>
<reference evidence="3" key="1">
    <citation type="journal article" date="2019" name="G3 (Bethesda)">
        <title>Genome Assemblies of Two Rare Opportunistic Yeast Pathogens: Diutina rugosa (syn. Candida rugosa) and Trichomonascus ciferrii (syn. Candida ciferrii).</title>
        <authorList>
            <person name="Mixao V."/>
            <person name="Saus E."/>
            <person name="Hansen A.P."/>
            <person name="Lass-Florl C."/>
            <person name="Gabaldon T."/>
        </authorList>
    </citation>
    <scope>NUCLEOTIDE SEQUENCE</scope>
    <source>
        <strain evidence="3">CBS 4856</strain>
    </source>
</reference>
<dbReference type="InterPro" id="IPR013736">
    <property type="entry name" value="Xaa-Pro_dipept_C"/>
</dbReference>
<dbReference type="GO" id="GO:0008239">
    <property type="term" value="F:dipeptidyl-peptidase activity"/>
    <property type="evidence" value="ECO:0007669"/>
    <property type="project" value="InterPro"/>
</dbReference>
<dbReference type="SUPFAM" id="SSF49785">
    <property type="entry name" value="Galactose-binding domain-like"/>
    <property type="match status" value="1"/>
</dbReference>
<dbReference type="PANTHER" id="PTHR43056">
    <property type="entry name" value="PEPTIDASE S9 PROLYL OLIGOPEPTIDASE"/>
    <property type="match status" value="1"/>
</dbReference>
<gene>
    <name evidence="3" type="ORF">TRICI_003463</name>
</gene>
<dbReference type="Pfam" id="PF02129">
    <property type="entry name" value="Peptidase_S15"/>
    <property type="match status" value="1"/>
</dbReference>
<evidence type="ECO:0000259" key="2">
    <source>
        <dbReference type="SMART" id="SM00939"/>
    </source>
</evidence>
<dbReference type="OrthoDB" id="416441at2759"/>
<evidence type="ECO:0000313" key="3">
    <source>
        <dbReference type="EMBL" id="KAA8912554.1"/>
    </source>
</evidence>
<dbReference type="EMBL" id="SWFS01000253">
    <property type="protein sequence ID" value="KAA8912554.1"/>
    <property type="molecule type" value="Genomic_DNA"/>
</dbReference>
<dbReference type="InterPro" id="IPR008979">
    <property type="entry name" value="Galactose-bd-like_sf"/>
</dbReference>
<dbReference type="InterPro" id="IPR029058">
    <property type="entry name" value="AB_hydrolase_fold"/>
</dbReference>
<dbReference type="VEuPathDB" id="FungiDB:TRICI_003463"/>
<dbReference type="AlphaFoldDB" id="A0A642V3Z1"/>
<dbReference type="InterPro" id="IPR005674">
    <property type="entry name" value="CocE/Ser_esterase"/>
</dbReference>
<dbReference type="Gene3D" id="3.40.50.1820">
    <property type="entry name" value="alpha/beta hydrolase"/>
    <property type="match status" value="1"/>
</dbReference>